<name>A0A8J5S9A2_ZIZPA</name>
<reference evidence="2" key="2">
    <citation type="submission" date="2021-02" db="EMBL/GenBank/DDBJ databases">
        <authorList>
            <person name="Kimball J.A."/>
            <person name="Haas M.W."/>
            <person name="Macchietto M."/>
            <person name="Kono T."/>
            <person name="Duquette J."/>
            <person name="Shao M."/>
        </authorList>
    </citation>
    <scope>NUCLEOTIDE SEQUENCE</scope>
    <source>
        <tissue evidence="2">Fresh leaf tissue</tissue>
    </source>
</reference>
<feature type="compositionally biased region" description="Basic and acidic residues" evidence="1">
    <location>
        <begin position="1"/>
        <end position="10"/>
    </location>
</feature>
<dbReference type="EMBL" id="JAAALK010000288">
    <property type="protein sequence ID" value="KAG8052656.1"/>
    <property type="molecule type" value="Genomic_DNA"/>
</dbReference>
<dbReference type="AlphaFoldDB" id="A0A8J5S9A2"/>
<feature type="region of interest" description="Disordered" evidence="1">
    <location>
        <begin position="1"/>
        <end position="49"/>
    </location>
</feature>
<feature type="compositionally biased region" description="Basic and acidic residues" evidence="1">
    <location>
        <begin position="29"/>
        <end position="48"/>
    </location>
</feature>
<evidence type="ECO:0000256" key="1">
    <source>
        <dbReference type="SAM" id="MobiDB-lite"/>
    </source>
</evidence>
<feature type="compositionally biased region" description="Polar residues" evidence="1">
    <location>
        <begin position="18"/>
        <end position="28"/>
    </location>
</feature>
<dbReference type="Proteomes" id="UP000729402">
    <property type="component" value="Unassembled WGS sequence"/>
</dbReference>
<evidence type="ECO:0000313" key="3">
    <source>
        <dbReference type="Proteomes" id="UP000729402"/>
    </source>
</evidence>
<protein>
    <submittedName>
        <fullName evidence="2">Uncharacterized protein</fullName>
    </submittedName>
</protein>
<evidence type="ECO:0000313" key="2">
    <source>
        <dbReference type="EMBL" id="KAG8052656.1"/>
    </source>
</evidence>
<gene>
    <name evidence="2" type="ORF">GUJ93_ZPchr0001g32595</name>
</gene>
<sequence>MTRTELKGKDPTMAVTVSELTNGAQSTEASKEASHRSRSSPTDDDRSALTRLPLLAPFLTWRIGLWAMLEPLARVYREVGETEMVAEVSQSEGTELGIALE</sequence>
<keyword evidence="3" id="KW-1185">Reference proteome</keyword>
<proteinExistence type="predicted"/>
<organism evidence="2 3">
    <name type="scientific">Zizania palustris</name>
    <name type="common">Northern wild rice</name>
    <dbReference type="NCBI Taxonomy" id="103762"/>
    <lineage>
        <taxon>Eukaryota</taxon>
        <taxon>Viridiplantae</taxon>
        <taxon>Streptophyta</taxon>
        <taxon>Embryophyta</taxon>
        <taxon>Tracheophyta</taxon>
        <taxon>Spermatophyta</taxon>
        <taxon>Magnoliopsida</taxon>
        <taxon>Liliopsida</taxon>
        <taxon>Poales</taxon>
        <taxon>Poaceae</taxon>
        <taxon>BOP clade</taxon>
        <taxon>Oryzoideae</taxon>
        <taxon>Oryzeae</taxon>
        <taxon>Zizaniinae</taxon>
        <taxon>Zizania</taxon>
    </lineage>
</organism>
<reference evidence="2" key="1">
    <citation type="journal article" date="2021" name="bioRxiv">
        <title>Whole Genome Assembly and Annotation of Northern Wild Rice, Zizania palustris L., Supports a Whole Genome Duplication in the Zizania Genus.</title>
        <authorList>
            <person name="Haas M."/>
            <person name="Kono T."/>
            <person name="Macchietto M."/>
            <person name="Millas R."/>
            <person name="McGilp L."/>
            <person name="Shao M."/>
            <person name="Duquette J."/>
            <person name="Hirsch C.N."/>
            <person name="Kimball J."/>
        </authorList>
    </citation>
    <scope>NUCLEOTIDE SEQUENCE</scope>
    <source>
        <tissue evidence="2">Fresh leaf tissue</tissue>
    </source>
</reference>
<accession>A0A8J5S9A2</accession>
<comment type="caution">
    <text evidence="2">The sequence shown here is derived from an EMBL/GenBank/DDBJ whole genome shotgun (WGS) entry which is preliminary data.</text>
</comment>